<dbReference type="RefSeq" id="WP_345420461.1">
    <property type="nucleotide sequence ID" value="NZ_AP031496.1"/>
</dbReference>
<gene>
    <name evidence="2" type="ORF">GCM10025791_18080</name>
</gene>
<name>A0AAV3U1Z5_9ALTE</name>
<evidence type="ECO:0000313" key="2">
    <source>
        <dbReference type="EMBL" id="GAA4940187.1"/>
    </source>
</evidence>
<protein>
    <recommendedName>
        <fullName evidence="4">Secreted protein</fullName>
    </recommendedName>
</protein>
<sequence length="123" mass="12851">MIASLLLQSWLVHACNEPAKAQAAADKHAHSLSADTTTGHCRDGGVEPNPVVNSEQHPSADDASKDSKAPCDHCDHGHCSKAPSVTANAAPQALIRHCTSCLNGNSRLPKAPITNLEHPPKVA</sequence>
<evidence type="ECO:0000313" key="3">
    <source>
        <dbReference type="Proteomes" id="UP001409585"/>
    </source>
</evidence>
<feature type="compositionally biased region" description="Basic and acidic residues" evidence="1">
    <location>
        <begin position="58"/>
        <end position="73"/>
    </location>
</feature>
<comment type="caution">
    <text evidence="2">The sequence shown here is derived from an EMBL/GenBank/DDBJ whole genome shotgun (WGS) entry which is preliminary data.</text>
</comment>
<accession>A0AAV3U1Z5</accession>
<reference evidence="3" key="1">
    <citation type="journal article" date="2019" name="Int. J. Syst. Evol. Microbiol.">
        <title>The Global Catalogue of Microorganisms (GCM) 10K type strain sequencing project: providing services to taxonomists for standard genome sequencing and annotation.</title>
        <authorList>
            <consortium name="The Broad Institute Genomics Platform"/>
            <consortium name="The Broad Institute Genome Sequencing Center for Infectious Disease"/>
            <person name="Wu L."/>
            <person name="Ma J."/>
        </authorList>
    </citation>
    <scope>NUCLEOTIDE SEQUENCE [LARGE SCALE GENOMIC DNA]</scope>
    <source>
        <strain evidence="3">JCM 19134</strain>
    </source>
</reference>
<organism evidence="2 3">
    <name type="scientific">Halioxenophilus aromaticivorans</name>
    <dbReference type="NCBI Taxonomy" id="1306992"/>
    <lineage>
        <taxon>Bacteria</taxon>
        <taxon>Pseudomonadati</taxon>
        <taxon>Pseudomonadota</taxon>
        <taxon>Gammaproteobacteria</taxon>
        <taxon>Alteromonadales</taxon>
        <taxon>Alteromonadaceae</taxon>
        <taxon>Halioxenophilus</taxon>
    </lineage>
</organism>
<dbReference type="EMBL" id="BAABLX010000011">
    <property type="protein sequence ID" value="GAA4940187.1"/>
    <property type="molecule type" value="Genomic_DNA"/>
</dbReference>
<dbReference type="Proteomes" id="UP001409585">
    <property type="component" value="Unassembled WGS sequence"/>
</dbReference>
<keyword evidence="3" id="KW-1185">Reference proteome</keyword>
<proteinExistence type="predicted"/>
<feature type="region of interest" description="Disordered" evidence="1">
    <location>
        <begin position="21"/>
        <end position="73"/>
    </location>
</feature>
<dbReference type="AlphaFoldDB" id="A0AAV3U1Z5"/>
<evidence type="ECO:0008006" key="4">
    <source>
        <dbReference type="Google" id="ProtNLM"/>
    </source>
</evidence>
<evidence type="ECO:0000256" key="1">
    <source>
        <dbReference type="SAM" id="MobiDB-lite"/>
    </source>
</evidence>